<dbReference type="Proteomes" id="UP000324222">
    <property type="component" value="Unassembled WGS sequence"/>
</dbReference>
<protein>
    <submittedName>
        <fullName evidence="1">Uncharacterized protein</fullName>
    </submittedName>
</protein>
<accession>A0A5B7F5D6</accession>
<name>A0A5B7F5D6_PORTR</name>
<evidence type="ECO:0000313" key="1">
    <source>
        <dbReference type="EMBL" id="MPC41712.1"/>
    </source>
</evidence>
<dbReference type="AlphaFoldDB" id="A0A5B7F5D6"/>
<gene>
    <name evidence="1" type="ORF">E2C01_035314</name>
</gene>
<evidence type="ECO:0000313" key="2">
    <source>
        <dbReference type="Proteomes" id="UP000324222"/>
    </source>
</evidence>
<sequence length="142" mass="15758">MGVQCQCRRGALEGTTKREAEARQRTLREVRTRLISITVSSGLRVARRLTSVLRSASTTSWSVPAEHRDSRVFTFPPHSHFPPILRPPLPMEEESWPDCFCPLPSLSRGRASLSLPRAGPRVARVIGSSPPGNQRSKAVMCE</sequence>
<reference evidence="1 2" key="1">
    <citation type="submission" date="2019-05" db="EMBL/GenBank/DDBJ databases">
        <title>Another draft genome of Portunus trituberculatus and its Hox gene families provides insights of decapod evolution.</title>
        <authorList>
            <person name="Jeong J.-H."/>
            <person name="Song I."/>
            <person name="Kim S."/>
            <person name="Choi T."/>
            <person name="Kim D."/>
            <person name="Ryu S."/>
            <person name="Kim W."/>
        </authorList>
    </citation>
    <scope>NUCLEOTIDE SEQUENCE [LARGE SCALE GENOMIC DNA]</scope>
    <source>
        <tissue evidence="1">Muscle</tissue>
    </source>
</reference>
<dbReference type="EMBL" id="VSRR010005160">
    <property type="protein sequence ID" value="MPC41712.1"/>
    <property type="molecule type" value="Genomic_DNA"/>
</dbReference>
<comment type="caution">
    <text evidence="1">The sequence shown here is derived from an EMBL/GenBank/DDBJ whole genome shotgun (WGS) entry which is preliminary data.</text>
</comment>
<proteinExistence type="predicted"/>
<organism evidence="1 2">
    <name type="scientific">Portunus trituberculatus</name>
    <name type="common">Swimming crab</name>
    <name type="synonym">Neptunus trituberculatus</name>
    <dbReference type="NCBI Taxonomy" id="210409"/>
    <lineage>
        <taxon>Eukaryota</taxon>
        <taxon>Metazoa</taxon>
        <taxon>Ecdysozoa</taxon>
        <taxon>Arthropoda</taxon>
        <taxon>Crustacea</taxon>
        <taxon>Multicrustacea</taxon>
        <taxon>Malacostraca</taxon>
        <taxon>Eumalacostraca</taxon>
        <taxon>Eucarida</taxon>
        <taxon>Decapoda</taxon>
        <taxon>Pleocyemata</taxon>
        <taxon>Brachyura</taxon>
        <taxon>Eubrachyura</taxon>
        <taxon>Portunoidea</taxon>
        <taxon>Portunidae</taxon>
        <taxon>Portuninae</taxon>
        <taxon>Portunus</taxon>
    </lineage>
</organism>
<keyword evidence="2" id="KW-1185">Reference proteome</keyword>